<keyword evidence="1" id="KW-0732">Signal</keyword>
<dbReference type="eggNOG" id="COG3291">
    <property type="taxonomic scope" value="Bacteria"/>
</dbReference>
<dbReference type="HOGENOM" id="CLU_000064_0_0_10"/>
<feature type="signal peptide" evidence="1">
    <location>
        <begin position="1"/>
        <end position="21"/>
    </location>
</feature>
<dbReference type="EMBL" id="AM398681">
    <property type="protein sequence ID" value="CAL42135.1"/>
    <property type="molecule type" value="Genomic_DNA"/>
</dbReference>
<dbReference type="STRING" id="402612.FP0016"/>
<dbReference type="PATRIC" id="fig|402612.5.peg.17"/>
<dbReference type="RefSeq" id="WP_011962197.1">
    <property type="nucleotide sequence ID" value="NC_009613.3"/>
</dbReference>
<dbReference type="EnsemblBacteria" id="CAL42135">
    <property type="protein sequence ID" value="CAL42135"/>
    <property type="gene ID" value="FP0016"/>
</dbReference>
<evidence type="ECO:0000256" key="1">
    <source>
        <dbReference type="SAM" id="SignalP"/>
    </source>
</evidence>
<evidence type="ECO:0000313" key="2">
    <source>
        <dbReference type="EMBL" id="CAL42135.1"/>
    </source>
</evidence>
<keyword evidence="3" id="KW-1185">Reference proteome</keyword>
<dbReference type="InterPro" id="IPR026341">
    <property type="entry name" value="T9SS_type_B"/>
</dbReference>
<dbReference type="Proteomes" id="UP000006394">
    <property type="component" value="Chromosome"/>
</dbReference>
<evidence type="ECO:0000313" key="3">
    <source>
        <dbReference type="Proteomes" id="UP000006394"/>
    </source>
</evidence>
<dbReference type="NCBIfam" id="TIGR01451">
    <property type="entry name" value="B_ant_repeat"/>
    <property type="match status" value="1"/>
</dbReference>
<dbReference type="OrthoDB" id="607469at2"/>
<protein>
    <submittedName>
        <fullName evidence="2">Adhesin SprB</fullName>
    </submittedName>
</protein>
<dbReference type="Pfam" id="PF13573">
    <property type="entry name" value="SprB"/>
    <property type="match status" value="5"/>
</dbReference>
<dbReference type="Pfam" id="PF13585">
    <property type="entry name" value="CHU_C"/>
    <property type="match status" value="1"/>
</dbReference>
<dbReference type="KEGG" id="fps:FP0016"/>
<reference evidence="2 3" key="1">
    <citation type="journal article" date="2007" name="Nat. Biotechnol.">
        <title>Complete genome sequence of the fish pathogen Flavobacterium psychrophilum.</title>
        <authorList>
            <person name="Duchaud E."/>
            <person name="Boussaha M."/>
            <person name="Loux V."/>
            <person name="Bernardet J.F."/>
            <person name="Michel C."/>
            <person name="Kerouault B."/>
            <person name="Mondot S."/>
            <person name="Nicolas P."/>
            <person name="Bossy R."/>
            <person name="Caron C."/>
            <person name="Bessieres P."/>
            <person name="Gibrat J.F."/>
            <person name="Claverol S."/>
            <person name="Dumetz F."/>
            <person name="Le Henaff M."/>
            <person name="Benmansour A."/>
        </authorList>
    </citation>
    <scope>NUCLEOTIDE SEQUENCE [LARGE SCALE GENOMIC DNA]</scope>
    <source>
        <strain evidence="3">ATCC 49511 / DSM 21280 / CIP 103535 / JIP02/86</strain>
    </source>
</reference>
<name>A6GVL3_FLAPJ</name>
<feature type="chain" id="PRO_5002694316" evidence="1">
    <location>
        <begin position="22"/>
        <end position="3325"/>
    </location>
</feature>
<dbReference type="InterPro" id="IPR025667">
    <property type="entry name" value="SprB_repeat"/>
</dbReference>
<dbReference type="NCBIfam" id="TIGR04131">
    <property type="entry name" value="Bac_Flav_CTERM"/>
    <property type="match status" value="1"/>
</dbReference>
<dbReference type="eggNOG" id="COG4932">
    <property type="taxonomic scope" value="Bacteria"/>
</dbReference>
<sequence length="3325" mass="347095">MKVKKYIFVILILFFSSIITAQNRVPFGIQFDKDLHGDMLMIGNNTLNRDTGSGFTPNVPCNDPNQGNGVQMGYIDIDNDSSTFCSSSANLAIPPSLLAPGCSRVVYARLYWGAIVSGNDSRANINKIKFKTPGAGGYNNIVGNIIHDAGSNLIAGCRPYACSADVTNLVIAAGSGTYTIANLVSSTDLNTDSPGTGLSAGWSLYVVYEDPGLPAKSIVSYEGFSGIGGNAVLDIPIIGFRTKAVGPVRAKYAFMSLEGDQNITGDYLAINGYYMSGGTRATDNFFNSSITPVGVRVPNSTNTLGVDCGIIDVPNGGNATIGNNVASVNLQIGTRRDVYFHFFDAFSVEIIEPQISITKLIKNLAGVDIANTGVGICEDLKYEISFQNIGNDDAVNFTIRDVLPKNITFNPATLVLPPGILVQSYNPVTRVIIFTVANNLVKSLAQSQTITIPVKVVCTCLELDDACSNLIQNQAFASYDGALSGTHVQDSPSLSAFDRCNLGVPNATNTLINLDACNFSQDVALCGNNPVTMTAASGYQTYNWTGPGVITPVSGTNNQSVTVTQVGTYTVNNIINTAPCRSIVQTFVVKDFGTGLSNPVIPFATSVVNCPNDGLDLPLIYLCGAADHKLIQTTISGATSITWEKLSLGGSCTAVVNPNCANTSTNCDATHWINPVIGSNFDATAAGEYRVTIKFPNGCSRIFYFNVFQNTLNPIATPRDAICTSPGKITITGVPAGYEYSLDCTATWQASNVFASVPVGVHSVCVRKIGLVGGCIFTVPNIPIVNRVFSASAILTQPICSTDKGTINLAANGVLPQYTFTINKMPGSVLVSTVGPTNSSSALFNNLAPGNYTYTVATQDGCTVTTPFVIDQPSPITATVALTKPLSCAAGEITVYPVGGTPNPAPNPYIYQVTGAVNIPMQVSPIINAPVPGVYNIRIFDKNNCFVDTSITVLAPPPPVYTVNQTNVLCYGSNTGAINFNVTNANGFTLEYSIDGINFFPTPNFPNLIANTYTIIVRYTLGTAICLTTPVTIIIMQPAAALTASAVVITPVGCQRDPRDPRGEIGIINPQGGTGVYTYSFDGVTFSSVPVGSANTLVMPGTYTLYIKDSNGCVFPMSVTLDPAGAPLTIASSTVYDCSGNATITVNVTNNSGNLAYTYLLDGVPNTPPTSNVFTIAAANITCDPGQWPNSSHTVTVNYEVANDITGMPCVRKTDFPIKINCESKFNAVRADTPFSCPDGPYNICFHVYNFAATGYEYSIDGGPWVTSLLNDVCFTTLVPGPHNVKVRYDSNPANASCSYSLMLSPNVPSVAFPPSVSVTPATCLTGATITCTPANEMHQLQTYPGGVIVAPYQSGDFTNVPTGSYVVLFRTFGNLGCIYTSQVINVVAPTLPTLALSVAPPSDFCYLATSGSTLVVTASGGLAPYSFSINGGPYQASNTPTNSHTFANLVLATYTISVLDANGCKNLVPFTQTINPQLALSTVLTKDLDCTASPNAVITATAITGGYPGYSYQVIFNTVLNPTVFPIVGSTFTYSTSVAGTYQFLVKDTKGCTVSSTVYTINALVPVAETNTQVNNKCFGDTAGSVTITPSGGVAPYVIQWNGVGPFTSTTTYSGLAAGTYTYIIRDAKFCTKSGSVTITAPLQIAYTAVVNSIICGSGTTYTLGSICVNGLSGGVAPYTYTLVDLTGGNPAQTHIEPLGAAYCFPNIDFGLYNLSVTDANGCTIVKSNLAMASPPGGLTFAISSIATCGAGASLTATISGGITSAGPYQFGIVTQMNSPYSLNFFNAVPGTPPSYTFTGLIPGATYTIVVRDIISNCYYFHTAPVTNTNSTLTAVVTPKNVSCKGAADGTLSFTLAGMSAGVTQFTYQVMNSFTNLPFGSPIPITISSPFTFPYTTVPLPVGTYTILVRELDGTNGGCGKTFGKFDILESATDLVLSATTTNDNCNVNAGVITPTVSGGTGPYLYQYLPTGSSAPTVTLPGAWTATNTFNGESGTYDVYVRDAYGCIKTVPVTIGLDPSPIITANLVDACVAQGTYKINVAMPTAGMPPYTFSIDGGAFVANTTPFIISGLSSGVHTVQVKDKNGCGNTVSVTILTPLIVSAVFTTQPTCFNNNGTITASASGGSAPANYTYTLLSNASVVLAGPQAIPVFTSQPAACYIIRVTDSATGCSANTPFCLTVPTPVTFSTVPKDVTCSGGTNGTITVNLTGLSDNPSYTYQITAGPVTTIIQSSNVFTGLPAGTYTIEVVSGRTCKLIDNNVIVGTPNPIVVPPATITQFGCAAGTNTVNLATIAVSGITGGSGVYTNYEFVLGGVVLQTGSSNTYSTSNAAGGIYTINVSDSKGCLGTATAVINPYISISNPTVVVNNPITCTTNEQITVSVAVAGGVPPVFSYTVTGYPTNTIPYNVTQNTPTFAGLTIGNYLITVLNTVTGCSVQTVHYVFNPNTFSLLINNIVDVTCIADNNGSANITIIDDDVTPTNDAGSFNYTILNSLGATVASGVSASAGPLTITGLTSGIYTANVTLVNPPRCSVTKNFTISGPTSGLAIATTSSPITCVGANNNGTITASATGGWGAPYEFQLQIGASIVTAYNANPQFIGLTAGTYTVFVKDGRGCKLPSTNITLTNPTIINASVAAATPNLACFGDKTSITISNIVGGQGSNYSYTIKGPLPTIQSGEFPMPASGTVTIPNLAVGNYDIEIRDGWNCSNNFPIVIAQPTVVSASLTQTNILTCAPGSASVTLTGSGGTPPYSYSATGIAGSFIGSFNPSILISGLNAGTYSYYIQDANGCKSLASGDVKITALEPLVLKLLSTSQTNLNCFGDTGVINVVAQGALGNYVYTLTNIVTGAVVTNATGSFASLPAGNYQVAVVSGNCNIPPISVVIAGPIKFEVSSFSELPVTCFGSRDGQIILKIKGYVGPGPLEYYITTSNPVVYSSQTLQLPVTQTPPVTNPITSFDPLVWYATIANLPSNTVSSAPGVIPVVYSDFYSIHLQNGPSGCPADLTNLFIKRPEPIAARLNTPVVQALCLGDTASFSITIAGGNPDYSVSLDSSTGPFTLGSVGQTVFSFTALNGGTHKVYIKDKNGCTENIVVVLNKPANFTPIVNHDCVLNAREYSVDVNSTPRNQVATYSLDGVAYNSTSIYTGLTPGLHYVDVNVAGCIKRVMFTVEAPIVLTVSNGGLNEIVATSTGGSGGNSYTFNGHNNGTNSYIITETGVYTVKVTDSDGCYDEKTFPKTFVPITIPNVYTPADGSGWAPLNTSNYPNLMIRVYDRYGRLVVELPEGQKWYGKYNGQELPSGDYWYVVKVDDRNSDEFVGHFTLYR</sequence>
<proteinExistence type="predicted"/>
<gene>
    <name evidence="2" type="primary">sprB</name>
    <name evidence="2" type="ordered locus">FP0016</name>
</gene>
<dbReference type="InterPro" id="IPR047589">
    <property type="entry name" value="DUF11_rpt"/>
</dbReference>
<accession>A6GVL3</accession>
<organism evidence="2 3">
    <name type="scientific">Flavobacterium psychrophilum (strain ATCC 49511 / DSM 21280 / CIP 103535 / JIP02/86)</name>
    <dbReference type="NCBI Taxonomy" id="402612"/>
    <lineage>
        <taxon>Bacteria</taxon>
        <taxon>Pseudomonadati</taxon>
        <taxon>Bacteroidota</taxon>
        <taxon>Flavobacteriia</taxon>
        <taxon>Flavobacteriales</taxon>
        <taxon>Flavobacteriaceae</taxon>
        <taxon>Flavobacterium</taxon>
    </lineage>
</organism>